<sequence length="390" mass="44362">MKNKKKKYGIRKFLNDVHLWLGLASGIILFLVCFSGTVLTFEKEIKNVFAEDFKVSGTQAMEIEALTEVLQQEGEVSSVSIPAEAGKPYEFRVKTSPEDRRGTTFYVDPYTGDYMQTKKSSLDDFFMWNFRMHRWLLLDSAIGRPIVGIATIIFFILSLSGVVLWFPKKLKWKNMKSGFKIKTSANWKRINHDLHNTLGFYACIVLVIMTLTGLFWSFEWYREAGSAVLGTKVFNRGGGPSFTSNENITEADLASIASIYNISSEELNYEGTTTISFPSEREQVYKIRKTNDNGWSPVTSDQLVIDRDGTVLNKEIFSEKPLNVQVASLIKPIHTGEIFGTFSKIIYFLACLIATTLPVTGTLIWLNKMKKKKPKNRARKQEERVKTVTE</sequence>
<evidence type="ECO:0000256" key="1">
    <source>
        <dbReference type="SAM" id="Phobius"/>
    </source>
</evidence>
<proteinExistence type="predicted"/>
<gene>
    <name evidence="2" type="ORF">OQ279_01375</name>
</gene>
<dbReference type="AlphaFoldDB" id="A0A9X3CU70"/>
<feature type="transmembrane region" description="Helical" evidence="1">
    <location>
        <begin position="146"/>
        <end position="166"/>
    </location>
</feature>
<dbReference type="EMBL" id="JAPJDA010000002">
    <property type="protein sequence ID" value="MCX2836788.1"/>
    <property type="molecule type" value="Genomic_DNA"/>
</dbReference>
<keyword evidence="1" id="KW-1133">Transmembrane helix</keyword>
<keyword evidence="1" id="KW-0472">Membrane</keyword>
<dbReference type="PANTHER" id="PTHR34219:SF3">
    <property type="entry name" value="BLL7967 PROTEIN"/>
    <property type="match status" value="1"/>
</dbReference>
<protein>
    <submittedName>
        <fullName evidence="2">PepSY-associated TM helix domain-containing protein</fullName>
    </submittedName>
</protein>
<keyword evidence="1" id="KW-0812">Transmembrane</keyword>
<dbReference type="RefSeq" id="WP_266067967.1">
    <property type="nucleotide sequence ID" value="NZ_JAPJDA010000002.1"/>
</dbReference>
<feature type="transmembrane region" description="Helical" evidence="1">
    <location>
        <begin position="345"/>
        <end position="366"/>
    </location>
</feature>
<evidence type="ECO:0000313" key="2">
    <source>
        <dbReference type="EMBL" id="MCX2836788.1"/>
    </source>
</evidence>
<feature type="transmembrane region" description="Helical" evidence="1">
    <location>
        <begin position="20"/>
        <end position="41"/>
    </location>
</feature>
<accession>A0A9X3CU70</accession>
<comment type="caution">
    <text evidence="2">The sequence shown here is derived from an EMBL/GenBank/DDBJ whole genome shotgun (WGS) entry which is preliminary data.</text>
</comment>
<reference evidence="2" key="1">
    <citation type="submission" date="2022-11" db="EMBL/GenBank/DDBJ databases">
        <title>Salinimicrobium profundisediminis sp. nov., isolated from deep-sea sediment of the Mariana Trench.</title>
        <authorList>
            <person name="Fu H."/>
        </authorList>
    </citation>
    <scope>NUCLEOTIDE SEQUENCE</scope>
    <source>
        <strain evidence="2">MT39</strain>
    </source>
</reference>
<organism evidence="2 3">
    <name type="scientific">Salinimicrobium profundisediminis</name>
    <dbReference type="NCBI Taxonomy" id="2994553"/>
    <lineage>
        <taxon>Bacteria</taxon>
        <taxon>Pseudomonadati</taxon>
        <taxon>Bacteroidota</taxon>
        <taxon>Flavobacteriia</taxon>
        <taxon>Flavobacteriales</taxon>
        <taxon>Flavobacteriaceae</taxon>
        <taxon>Salinimicrobium</taxon>
    </lineage>
</organism>
<name>A0A9X3CU70_9FLAO</name>
<feature type="transmembrane region" description="Helical" evidence="1">
    <location>
        <begin position="198"/>
        <end position="218"/>
    </location>
</feature>
<evidence type="ECO:0000313" key="3">
    <source>
        <dbReference type="Proteomes" id="UP001148482"/>
    </source>
</evidence>
<dbReference type="InterPro" id="IPR005625">
    <property type="entry name" value="PepSY-ass_TM"/>
</dbReference>
<dbReference type="Proteomes" id="UP001148482">
    <property type="component" value="Unassembled WGS sequence"/>
</dbReference>
<dbReference type="PANTHER" id="PTHR34219">
    <property type="entry name" value="IRON-REGULATED INNER MEMBRANE PROTEIN-RELATED"/>
    <property type="match status" value="1"/>
</dbReference>
<dbReference type="Pfam" id="PF03929">
    <property type="entry name" value="PepSY_TM"/>
    <property type="match status" value="1"/>
</dbReference>
<keyword evidence="3" id="KW-1185">Reference proteome</keyword>